<dbReference type="GO" id="GO:0042026">
    <property type="term" value="P:protein refolding"/>
    <property type="evidence" value="ECO:0007669"/>
    <property type="project" value="TreeGrafter"/>
</dbReference>
<dbReference type="GO" id="GO:0001671">
    <property type="term" value="F:ATPase activator activity"/>
    <property type="evidence" value="ECO:0007669"/>
    <property type="project" value="TreeGrafter"/>
</dbReference>
<dbReference type="OrthoDB" id="426210at2759"/>
<reference evidence="2" key="3">
    <citation type="submission" date="2025-09" db="UniProtKB">
        <authorList>
            <consortium name="Ensembl"/>
        </authorList>
    </citation>
    <scope>IDENTIFICATION</scope>
</reference>
<sequence length="116" mass="12911">MYSPFCFSGSSGPFNSSIDAGKGFCFFSTSTMFVNGKRITTKRTVENGQEQVEIEEDGELKSVHVNGEKQSRLDISKHYFTKRAVKHWNGFPGEVVESPSLEVIKVRLDKALAGMI</sequence>
<proteinExistence type="predicted"/>
<protein>
    <submittedName>
        <fullName evidence="2">Uncharacterized protein</fullName>
    </submittedName>
</protein>
<reference evidence="2" key="2">
    <citation type="submission" date="2025-08" db="UniProtKB">
        <authorList>
            <consortium name="Ensembl"/>
        </authorList>
    </citation>
    <scope>IDENTIFICATION</scope>
</reference>
<dbReference type="GO" id="GO:0005789">
    <property type="term" value="C:endoplasmic reticulum membrane"/>
    <property type="evidence" value="ECO:0007669"/>
    <property type="project" value="TreeGrafter"/>
</dbReference>
<dbReference type="GO" id="GO:0051082">
    <property type="term" value="F:unfolded protein binding"/>
    <property type="evidence" value="ECO:0007669"/>
    <property type="project" value="InterPro"/>
</dbReference>
<dbReference type="Proteomes" id="UP000694390">
    <property type="component" value="Chromosome 11"/>
</dbReference>
<dbReference type="GO" id="GO:0005829">
    <property type="term" value="C:cytosol"/>
    <property type="evidence" value="ECO:0007669"/>
    <property type="project" value="TreeGrafter"/>
</dbReference>
<dbReference type="GO" id="GO:0032436">
    <property type="term" value="P:positive regulation of proteasomal ubiquitin-dependent protein catabolic process"/>
    <property type="evidence" value="ECO:0007669"/>
    <property type="project" value="TreeGrafter"/>
</dbReference>
<dbReference type="InterPro" id="IPR043183">
    <property type="entry name" value="DNJB2/6-like"/>
</dbReference>
<accession>A0A8C4WGJ0</accession>
<organism evidence="2 3">
    <name type="scientific">Gopherus evgoodei</name>
    <name type="common">Goodes thornscrub tortoise</name>
    <dbReference type="NCBI Taxonomy" id="1825980"/>
    <lineage>
        <taxon>Eukaryota</taxon>
        <taxon>Metazoa</taxon>
        <taxon>Chordata</taxon>
        <taxon>Craniata</taxon>
        <taxon>Vertebrata</taxon>
        <taxon>Euteleostomi</taxon>
        <taxon>Archelosauria</taxon>
        <taxon>Testudinata</taxon>
        <taxon>Testudines</taxon>
        <taxon>Cryptodira</taxon>
        <taxon>Durocryptodira</taxon>
        <taxon>Testudinoidea</taxon>
        <taxon>Testudinidae</taxon>
        <taxon>Gopherus</taxon>
    </lineage>
</organism>
<evidence type="ECO:0000313" key="2">
    <source>
        <dbReference type="Ensembl" id="ENSGEVP00005014872.1"/>
    </source>
</evidence>
<dbReference type="PANTHER" id="PTHR45168:SF1">
    <property type="entry name" value="DNAJ HOMOLOG SUBFAMILY B MEMBER 2"/>
    <property type="match status" value="1"/>
</dbReference>
<name>A0A8C4WGJ0_9SAUR</name>
<reference evidence="2" key="1">
    <citation type="submission" date="2019-06" db="EMBL/GenBank/DDBJ databases">
        <title>G10K-VGP Goodes thornscrub tortoise genome, primary haplotype.</title>
        <authorList>
            <person name="Murphy B."/>
            <person name="Edwards T."/>
            <person name="Rhie A."/>
            <person name="Koren S."/>
            <person name="Phillippy A."/>
            <person name="Fedrigo O."/>
            <person name="Haase B."/>
            <person name="Mountcastle J."/>
            <person name="Lewin H."/>
            <person name="Damas J."/>
            <person name="Howe K."/>
            <person name="Formenti G."/>
            <person name="Myers G."/>
            <person name="Durbin R."/>
            <person name="Jarvis E.D."/>
        </authorList>
    </citation>
    <scope>NUCLEOTIDE SEQUENCE [LARGE SCALE GENOMIC DNA]</scope>
</reference>
<dbReference type="Ensembl" id="ENSGEVT00005015603.1">
    <property type="protein sequence ID" value="ENSGEVP00005014872.1"/>
    <property type="gene ID" value="ENSGEVG00005010576.1"/>
</dbReference>
<dbReference type="GeneTree" id="ENSGT01030000235385"/>
<keyword evidence="1" id="KW-0143">Chaperone</keyword>
<dbReference type="PANTHER" id="PTHR45168">
    <property type="entry name" value="DNAJ HOMOLOG SUBFAMILY B MEMBER 2"/>
    <property type="match status" value="1"/>
</dbReference>
<keyword evidence="3" id="KW-1185">Reference proteome</keyword>
<dbReference type="GO" id="GO:0036503">
    <property type="term" value="P:ERAD pathway"/>
    <property type="evidence" value="ECO:0007669"/>
    <property type="project" value="TreeGrafter"/>
</dbReference>
<evidence type="ECO:0000256" key="1">
    <source>
        <dbReference type="ARBA" id="ARBA00023186"/>
    </source>
</evidence>
<dbReference type="GO" id="GO:0030544">
    <property type="term" value="F:Hsp70 protein binding"/>
    <property type="evidence" value="ECO:0007669"/>
    <property type="project" value="InterPro"/>
</dbReference>
<dbReference type="AlphaFoldDB" id="A0A8C4WGJ0"/>
<evidence type="ECO:0000313" key="3">
    <source>
        <dbReference type="Proteomes" id="UP000694390"/>
    </source>
</evidence>